<dbReference type="KEGG" id="mzi:HWN40_06375"/>
<dbReference type="Pfam" id="PF22277">
    <property type="entry name" value="EncFtn-like"/>
    <property type="match status" value="1"/>
</dbReference>
<sequence length="94" mass="11161">MIHEERSKLSEKTLDLKRAIDSLKEELEAVDWYNQRADACTDENLKKILIHNANEEKEHAAMLIEWIRQHDENFADELKDYLFSEEEDIASLED</sequence>
<dbReference type="InterPro" id="IPR009078">
    <property type="entry name" value="Ferritin-like_SF"/>
</dbReference>
<protein>
    <submittedName>
        <fullName evidence="4">Ferritin</fullName>
    </submittedName>
</protein>
<keyword evidence="1" id="KW-0409">Iron storage</keyword>
<keyword evidence="5" id="KW-1185">Reference proteome</keyword>
<evidence type="ECO:0000256" key="1">
    <source>
        <dbReference type="ARBA" id="ARBA00022434"/>
    </source>
</evidence>
<evidence type="ECO:0000313" key="4">
    <source>
        <dbReference type="EMBL" id="QLC49900.1"/>
    </source>
</evidence>
<dbReference type="GeneID" id="55821284"/>
<accession>A0A7D5EGH7</accession>
<reference evidence="4 5" key="1">
    <citation type="submission" date="2020-06" db="EMBL/GenBank/DDBJ databases">
        <title>Methanolobus halotolerans sp. nov., isolated from a saline lake Tus in Siberia.</title>
        <authorList>
            <person name="Shen Y."/>
            <person name="Chen S.-C."/>
            <person name="Lai M.-C."/>
            <person name="Huang H.-H."/>
            <person name="Chiu H.-H."/>
            <person name="Tang S.-L."/>
            <person name="Rogozin D.Y."/>
            <person name="Degermendzhy A.G."/>
        </authorList>
    </citation>
    <scope>NUCLEOTIDE SEQUENCE [LARGE SCALE GENOMIC DNA]</scope>
    <source>
        <strain evidence="4 5">DSM 21339</strain>
    </source>
</reference>
<evidence type="ECO:0000256" key="3">
    <source>
        <dbReference type="ARBA" id="ARBA00023004"/>
    </source>
</evidence>
<keyword evidence="3" id="KW-0408">Iron</keyword>
<dbReference type="AlphaFoldDB" id="A0A7D5EGH7"/>
<dbReference type="RefSeq" id="WP_176964956.1">
    <property type="nucleotide sequence ID" value="NZ_CP058215.1"/>
</dbReference>
<dbReference type="EMBL" id="CP058215">
    <property type="protein sequence ID" value="QLC49900.1"/>
    <property type="molecule type" value="Genomic_DNA"/>
</dbReference>
<dbReference type="SUPFAM" id="SSF47240">
    <property type="entry name" value="Ferritin-like"/>
    <property type="match status" value="1"/>
</dbReference>
<proteinExistence type="predicted"/>
<keyword evidence="2" id="KW-0479">Metal-binding</keyword>
<evidence type="ECO:0000313" key="5">
    <source>
        <dbReference type="Proteomes" id="UP000509594"/>
    </source>
</evidence>
<dbReference type="Proteomes" id="UP000509594">
    <property type="component" value="Chromosome"/>
</dbReference>
<name>A0A7D5EGH7_9EURY</name>
<evidence type="ECO:0000256" key="2">
    <source>
        <dbReference type="ARBA" id="ARBA00022723"/>
    </source>
</evidence>
<gene>
    <name evidence="4" type="ORF">HWN40_06375</name>
</gene>
<dbReference type="GO" id="GO:0006879">
    <property type="term" value="P:intracellular iron ion homeostasis"/>
    <property type="evidence" value="ECO:0007669"/>
    <property type="project" value="UniProtKB-KW"/>
</dbReference>
<dbReference type="OrthoDB" id="55620at2157"/>
<dbReference type="GO" id="GO:0046872">
    <property type="term" value="F:metal ion binding"/>
    <property type="evidence" value="ECO:0007669"/>
    <property type="project" value="UniProtKB-KW"/>
</dbReference>
<organism evidence="4 5">
    <name type="scientific">Methanolobus zinderi</name>
    <dbReference type="NCBI Taxonomy" id="536044"/>
    <lineage>
        <taxon>Archaea</taxon>
        <taxon>Methanobacteriati</taxon>
        <taxon>Methanobacteriota</taxon>
        <taxon>Stenosarchaea group</taxon>
        <taxon>Methanomicrobia</taxon>
        <taxon>Methanosarcinales</taxon>
        <taxon>Methanosarcinaceae</taxon>
        <taxon>Methanolobus</taxon>
    </lineage>
</organism>
<dbReference type="Gene3D" id="6.10.140.1960">
    <property type="match status" value="1"/>
</dbReference>
<dbReference type="InterPro" id="IPR054581">
    <property type="entry name" value="EncFtn-like"/>
</dbReference>